<accession>A0A0A9CTZ2</accession>
<organism evidence="1">
    <name type="scientific">Arundo donax</name>
    <name type="common">Giant reed</name>
    <name type="synonym">Donax arundinaceus</name>
    <dbReference type="NCBI Taxonomy" id="35708"/>
    <lineage>
        <taxon>Eukaryota</taxon>
        <taxon>Viridiplantae</taxon>
        <taxon>Streptophyta</taxon>
        <taxon>Embryophyta</taxon>
        <taxon>Tracheophyta</taxon>
        <taxon>Spermatophyta</taxon>
        <taxon>Magnoliopsida</taxon>
        <taxon>Liliopsida</taxon>
        <taxon>Poales</taxon>
        <taxon>Poaceae</taxon>
        <taxon>PACMAD clade</taxon>
        <taxon>Arundinoideae</taxon>
        <taxon>Arundineae</taxon>
        <taxon>Arundo</taxon>
    </lineage>
</organism>
<name>A0A0A9CTZ2_ARUDO</name>
<reference evidence="1" key="2">
    <citation type="journal article" date="2015" name="Data Brief">
        <title>Shoot transcriptome of the giant reed, Arundo donax.</title>
        <authorList>
            <person name="Barrero R.A."/>
            <person name="Guerrero F.D."/>
            <person name="Moolhuijzen P."/>
            <person name="Goolsby J.A."/>
            <person name="Tidwell J."/>
            <person name="Bellgard S.E."/>
            <person name="Bellgard M.I."/>
        </authorList>
    </citation>
    <scope>NUCLEOTIDE SEQUENCE</scope>
    <source>
        <tissue evidence="1">Shoot tissue taken approximately 20 cm above the soil surface</tissue>
    </source>
</reference>
<proteinExistence type="predicted"/>
<reference evidence="1" key="1">
    <citation type="submission" date="2014-09" db="EMBL/GenBank/DDBJ databases">
        <authorList>
            <person name="Magalhaes I.L.F."/>
            <person name="Oliveira U."/>
            <person name="Santos F.R."/>
            <person name="Vidigal T.H.D.A."/>
            <person name="Brescovit A.D."/>
            <person name="Santos A.J."/>
        </authorList>
    </citation>
    <scope>NUCLEOTIDE SEQUENCE</scope>
    <source>
        <tissue evidence="1">Shoot tissue taken approximately 20 cm above the soil surface</tissue>
    </source>
</reference>
<dbReference type="AlphaFoldDB" id="A0A0A9CTZ2"/>
<sequence length="101" mass="11365">MSSIETRFLFFFLLLLLRECLNLFPALIAFFLKEPILVFLSPSELSASDLLSFLSSLCMNPSKHGLANRSREPDIPFSFSEIDSLGNLQAQNPLLVSKLRS</sequence>
<dbReference type="EMBL" id="GBRH01222933">
    <property type="protein sequence ID" value="JAD74962.1"/>
    <property type="molecule type" value="Transcribed_RNA"/>
</dbReference>
<protein>
    <submittedName>
        <fullName evidence="1">Uncharacterized protein</fullName>
    </submittedName>
</protein>
<evidence type="ECO:0000313" key="1">
    <source>
        <dbReference type="EMBL" id="JAD74962.1"/>
    </source>
</evidence>